<accession>A0A0E2D7M9</accession>
<dbReference type="AlphaFoldDB" id="A0A0E2D7M9"/>
<proteinExistence type="predicted"/>
<comment type="caution">
    <text evidence="1">The sequence shown here is derived from an EMBL/GenBank/DDBJ whole genome shotgun (WGS) entry which is preliminary data.</text>
</comment>
<dbReference type="EMBL" id="AHNR02000027">
    <property type="protein sequence ID" value="EKR55939.1"/>
    <property type="molecule type" value="Genomic_DNA"/>
</dbReference>
<organism evidence="1 2">
    <name type="scientific">Leptospira interrogans str. UI 12758</name>
    <dbReference type="NCBI Taxonomy" id="1049938"/>
    <lineage>
        <taxon>Bacteria</taxon>
        <taxon>Pseudomonadati</taxon>
        <taxon>Spirochaetota</taxon>
        <taxon>Spirochaetia</taxon>
        <taxon>Leptospirales</taxon>
        <taxon>Leptospiraceae</taxon>
        <taxon>Leptospira</taxon>
    </lineage>
</organism>
<evidence type="ECO:0000313" key="1">
    <source>
        <dbReference type="EMBL" id="EKR55939.1"/>
    </source>
</evidence>
<name>A0A0E2D7M9_LEPIR</name>
<dbReference type="Proteomes" id="UP000001340">
    <property type="component" value="Unassembled WGS sequence"/>
</dbReference>
<sequence>MIVVDSLDKTIIQESLQSHKRELWGFRLFIFSAQSQGKMQIRKVISTFSLLSKAE</sequence>
<protein>
    <submittedName>
        <fullName evidence="1">Uncharacterized protein</fullName>
    </submittedName>
</protein>
<gene>
    <name evidence="1" type="ORF">LEP1GSC105_0625</name>
</gene>
<evidence type="ECO:0000313" key="2">
    <source>
        <dbReference type="Proteomes" id="UP000001340"/>
    </source>
</evidence>
<reference evidence="1 2" key="1">
    <citation type="submission" date="2012-10" db="EMBL/GenBank/DDBJ databases">
        <authorList>
            <person name="Harkins D.M."/>
            <person name="Durkin A.S."/>
            <person name="Brinkac L.M."/>
            <person name="Haft D.H."/>
            <person name="Selengut J.D."/>
            <person name="Sanka R."/>
            <person name="DePew J."/>
            <person name="Purushe J."/>
            <person name="Chanthongthip A."/>
            <person name="Lattana O."/>
            <person name="Phetsouvanh R."/>
            <person name="Newton P.N."/>
            <person name="Vinetz J.M."/>
            <person name="Sutton G.G."/>
            <person name="Nierman W.C."/>
            <person name="Fouts D.E."/>
        </authorList>
    </citation>
    <scope>NUCLEOTIDE SEQUENCE [LARGE SCALE GENOMIC DNA]</scope>
    <source>
        <strain evidence="1 2">UI 12758</strain>
    </source>
</reference>